<keyword evidence="3" id="KW-0804">Transcription</keyword>
<keyword evidence="8" id="KW-1185">Reference proteome</keyword>
<evidence type="ECO:0000256" key="4">
    <source>
        <dbReference type="SAM" id="MobiDB-lite"/>
    </source>
</evidence>
<dbReference type="Pfam" id="PF09339">
    <property type="entry name" value="HTH_IclR"/>
    <property type="match status" value="1"/>
</dbReference>
<dbReference type="SMART" id="SM00346">
    <property type="entry name" value="HTH_ICLR"/>
    <property type="match status" value="1"/>
</dbReference>
<dbReference type="SUPFAM" id="SSF46785">
    <property type="entry name" value="Winged helix' DNA-binding domain"/>
    <property type="match status" value="1"/>
</dbReference>
<dbReference type="InterPro" id="IPR050707">
    <property type="entry name" value="HTH_MetabolicPath_Reg"/>
</dbReference>
<dbReference type="Pfam" id="PF01614">
    <property type="entry name" value="IclR_C"/>
    <property type="match status" value="1"/>
</dbReference>
<protein>
    <submittedName>
        <fullName evidence="7">IclR family transcriptional regulator</fullName>
    </submittedName>
</protein>
<feature type="domain" description="IclR-ED" evidence="6">
    <location>
        <begin position="112"/>
        <end position="294"/>
    </location>
</feature>
<evidence type="ECO:0000259" key="5">
    <source>
        <dbReference type="PROSITE" id="PS51077"/>
    </source>
</evidence>
<keyword evidence="1" id="KW-0805">Transcription regulation</keyword>
<feature type="region of interest" description="Disordered" evidence="4">
    <location>
        <begin position="1"/>
        <end position="37"/>
    </location>
</feature>
<dbReference type="InterPro" id="IPR036390">
    <property type="entry name" value="WH_DNA-bd_sf"/>
</dbReference>
<organism evidence="7 8">
    <name type="scientific">Bosea minatitlanensis</name>
    <dbReference type="NCBI Taxonomy" id="128782"/>
    <lineage>
        <taxon>Bacteria</taxon>
        <taxon>Pseudomonadati</taxon>
        <taxon>Pseudomonadota</taxon>
        <taxon>Alphaproteobacteria</taxon>
        <taxon>Hyphomicrobiales</taxon>
        <taxon>Boseaceae</taxon>
        <taxon>Bosea</taxon>
    </lineage>
</organism>
<dbReference type="Proteomes" id="UP001595976">
    <property type="component" value="Unassembled WGS sequence"/>
</dbReference>
<proteinExistence type="predicted"/>
<feature type="compositionally biased region" description="Low complexity" evidence="4">
    <location>
        <begin position="14"/>
        <end position="28"/>
    </location>
</feature>
<gene>
    <name evidence="7" type="ORF">ACFPK2_10950</name>
</gene>
<dbReference type="InterPro" id="IPR005471">
    <property type="entry name" value="Tscrpt_reg_IclR_N"/>
</dbReference>
<evidence type="ECO:0000256" key="3">
    <source>
        <dbReference type="ARBA" id="ARBA00023163"/>
    </source>
</evidence>
<keyword evidence="2" id="KW-0238">DNA-binding</keyword>
<dbReference type="InterPro" id="IPR036388">
    <property type="entry name" value="WH-like_DNA-bd_sf"/>
</dbReference>
<dbReference type="EMBL" id="JBHSLI010000004">
    <property type="protein sequence ID" value="MFC5293505.1"/>
    <property type="molecule type" value="Genomic_DNA"/>
</dbReference>
<accession>A0ABW0F4Z5</accession>
<dbReference type="PROSITE" id="PS51077">
    <property type="entry name" value="HTH_ICLR"/>
    <property type="match status" value="1"/>
</dbReference>
<dbReference type="Gene3D" id="3.30.450.40">
    <property type="match status" value="1"/>
</dbReference>
<sequence length="305" mass="32537">MTDSVKPPRKRPAKAGAANGTRAARAAASVPERRESLLDDEAHQNDRQFVTALARGLEILSCFGPRKAEIGGTQLAAMTGLPQPTVWRLCHTLSKMGYLIPAEGDKLRPGIPVLKLGRAALACVPLAEKARARMQALADSTGSASGLAARDGGRIVFVQQCLSEAQLVMNLRVGTRLSLITSAAGWGLLAGFPEAEREKLIATHALPDPRWPQVEPAFREAMQDFAARGYILNIGVFHKSYNTAAVPIYGRDGLPAYALTCAGSSATHSPAFLRKVIVPELMKLAGELQADLRAFEAAASPPRRG</sequence>
<dbReference type="Gene3D" id="1.10.10.10">
    <property type="entry name" value="Winged helix-like DNA-binding domain superfamily/Winged helix DNA-binding domain"/>
    <property type="match status" value="1"/>
</dbReference>
<name>A0ABW0F4Z5_9HYPH</name>
<dbReference type="PANTHER" id="PTHR30136:SF33">
    <property type="entry name" value="TRANSCRIPTIONAL REGULATORY PROTEIN"/>
    <property type="match status" value="1"/>
</dbReference>
<evidence type="ECO:0000256" key="2">
    <source>
        <dbReference type="ARBA" id="ARBA00023125"/>
    </source>
</evidence>
<dbReference type="PANTHER" id="PTHR30136">
    <property type="entry name" value="HELIX-TURN-HELIX TRANSCRIPTIONAL REGULATOR, ICLR FAMILY"/>
    <property type="match status" value="1"/>
</dbReference>
<dbReference type="InterPro" id="IPR029016">
    <property type="entry name" value="GAF-like_dom_sf"/>
</dbReference>
<dbReference type="RefSeq" id="WP_158443958.1">
    <property type="nucleotide sequence ID" value="NZ_JAOAOS010000013.1"/>
</dbReference>
<evidence type="ECO:0000313" key="7">
    <source>
        <dbReference type="EMBL" id="MFC5293505.1"/>
    </source>
</evidence>
<dbReference type="SUPFAM" id="SSF55781">
    <property type="entry name" value="GAF domain-like"/>
    <property type="match status" value="1"/>
</dbReference>
<feature type="domain" description="HTH iclR-type" evidence="5">
    <location>
        <begin position="50"/>
        <end position="111"/>
    </location>
</feature>
<dbReference type="PROSITE" id="PS51078">
    <property type="entry name" value="ICLR_ED"/>
    <property type="match status" value="1"/>
</dbReference>
<evidence type="ECO:0000313" key="8">
    <source>
        <dbReference type="Proteomes" id="UP001595976"/>
    </source>
</evidence>
<reference evidence="8" key="1">
    <citation type="journal article" date="2019" name="Int. J. Syst. Evol. Microbiol.">
        <title>The Global Catalogue of Microorganisms (GCM) 10K type strain sequencing project: providing services to taxonomists for standard genome sequencing and annotation.</title>
        <authorList>
            <consortium name="The Broad Institute Genomics Platform"/>
            <consortium name="The Broad Institute Genome Sequencing Center for Infectious Disease"/>
            <person name="Wu L."/>
            <person name="Ma J."/>
        </authorList>
    </citation>
    <scope>NUCLEOTIDE SEQUENCE [LARGE SCALE GENOMIC DNA]</scope>
    <source>
        <strain evidence="8">CGMCC 1.15643</strain>
    </source>
</reference>
<evidence type="ECO:0000259" key="6">
    <source>
        <dbReference type="PROSITE" id="PS51078"/>
    </source>
</evidence>
<dbReference type="InterPro" id="IPR014757">
    <property type="entry name" value="Tscrpt_reg_IclR_C"/>
</dbReference>
<comment type="caution">
    <text evidence="7">The sequence shown here is derived from an EMBL/GenBank/DDBJ whole genome shotgun (WGS) entry which is preliminary data.</text>
</comment>
<evidence type="ECO:0000256" key="1">
    <source>
        <dbReference type="ARBA" id="ARBA00023015"/>
    </source>
</evidence>